<dbReference type="AlphaFoldDB" id="A0A9P6M4A5"/>
<dbReference type="GO" id="GO:0022857">
    <property type="term" value="F:transmembrane transporter activity"/>
    <property type="evidence" value="ECO:0007669"/>
    <property type="project" value="UniProtKB-UniRule"/>
</dbReference>
<dbReference type="Pfam" id="PF04515">
    <property type="entry name" value="Choline_transpo"/>
    <property type="match status" value="1"/>
</dbReference>
<feature type="transmembrane region" description="Helical" evidence="8">
    <location>
        <begin position="252"/>
        <end position="274"/>
    </location>
</feature>
<evidence type="ECO:0000256" key="8">
    <source>
        <dbReference type="RuleBase" id="RU368066"/>
    </source>
</evidence>
<keyword evidence="7 8" id="KW-0472">Membrane</keyword>
<evidence type="ECO:0000256" key="4">
    <source>
        <dbReference type="ARBA" id="ARBA00015388"/>
    </source>
</evidence>
<feature type="transmembrane region" description="Helical" evidence="8">
    <location>
        <begin position="317"/>
        <end position="335"/>
    </location>
</feature>
<evidence type="ECO:0000313" key="9">
    <source>
        <dbReference type="EMBL" id="KAF9964843.1"/>
    </source>
</evidence>
<feature type="transmembrane region" description="Helical" evidence="8">
    <location>
        <begin position="157"/>
        <end position="177"/>
    </location>
</feature>
<name>A0A9P6M4A5_MORAP</name>
<keyword evidence="5 8" id="KW-0812">Transmembrane</keyword>
<feature type="transmembrane region" description="Helical" evidence="8">
    <location>
        <begin position="355"/>
        <end position="375"/>
    </location>
</feature>
<sequence length="610" mass="67379">MASYKPPPVEQQYYAAPPMQQQYAYSAQPQPAYNPAVPQQQWGYDQGAQQQYFGAAPVGSTQGQPITGVMPPSYETAPNGTINPESGLPAKFNPRPRYNDCWAFLLFIAQLAAFVVLSYYAISQIHKNRTAPDGFNNGRQYQPGSSPYAQGFFSKSGIITMFISILTGAIIAVLYFLLTEAFPRQMIKITLVLSIIVYIAVAVYYFVRRLWMPAIFSAIFAALYAMSWFWWRSRIPFATEMLRAVTAISKKYPATFVLALFGLVVQIAYSVYFITVISGCYELYYDRETGSTPGKLKALIVFCFFSFYWTSQVIKNIVHVTIAGVFATYYFMAGSPQGMSKSPTAASFKRACTTSIGSICFGSLIIAIIQTLRALAQMLRSEGNDGVMAFLACILDCILGCLQGIIDYVNKYAFCQVAIYGKAYIPAARDTWTILKDRGIVQIINDNLIGNVWAMGAIMGGVLCGLAGYLYLRFANPAFNGNGQFTYVIVVMAFVLGMQMMFTVGTVIDSGVATTFVCLAEDPAALARTKPELFERIRATWPAVVQGFIQNATSCYENVNPLTLNSSTGNAVSVRLSIISFEFLPKTPNRTVSPLYLVWFDDMTLPASSK</sequence>
<reference evidence="9" key="1">
    <citation type="journal article" date="2020" name="Fungal Divers.">
        <title>Resolving the Mortierellaceae phylogeny through synthesis of multi-gene phylogenetics and phylogenomics.</title>
        <authorList>
            <person name="Vandepol N."/>
            <person name="Liber J."/>
            <person name="Desiro A."/>
            <person name="Na H."/>
            <person name="Kennedy M."/>
            <person name="Barry K."/>
            <person name="Grigoriev I.V."/>
            <person name="Miller A.N."/>
            <person name="O'Donnell K."/>
            <person name="Stajich J.E."/>
            <person name="Bonito G."/>
        </authorList>
    </citation>
    <scope>NUCLEOTIDE SEQUENCE</scope>
    <source>
        <strain evidence="9">CK1249</strain>
    </source>
</reference>
<keyword evidence="6 8" id="KW-1133">Transmembrane helix</keyword>
<feature type="transmembrane region" description="Helical" evidence="8">
    <location>
        <begin position="452"/>
        <end position="472"/>
    </location>
</feature>
<evidence type="ECO:0000256" key="3">
    <source>
        <dbReference type="ARBA" id="ARBA00007168"/>
    </source>
</evidence>
<comment type="similarity">
    <text evidence="3 8">Belongs to the CTL (choline transporter-like) family.</text>
</comment>
<dbReference type="InterPro" id="IPR007603">
    <property type="entry name" value="Choline_transptr-like"/>
</dbReference>
<dbReference type="EMBL" id="JAAAHY010000316">
    <property type="protein sequence ID" value="KAF9964843.1"/>
    <property type="molecule type" value="Genomic_DNA"/>
</dbReference>
<evidence type="ECO:0000256" key="5">
    <source>
        <dbReference type="ARBA" id="ARBA00022692"/>
    </source>
</evidence>
<gene>
    <name evidence="9" type="primary">PNS1_3</name>
    <name evidence="9" type="ORF">BGZ70_005836</name>
</gene>
<accession>A0A9P6M4A5</accession>
<dbReference type="GO" id="GO:0005886">
    <property type="term" value="C:plasma membrane"/>
    <property type="evidence" value="ECO:0007669"/>
    <property type="project" value="UniProtKB-SubCell"/>
</dbReference>
<proteinExistence type="inferred from homology"/>
<feature type="transmembrane region" description="Helical" evidence="8">
    <location>
        <begin position="189"/>
        <end position="207"/>
    </location>
</feature>
<dbReference type="PANTHER" id="PTHR12385:SF4">
    <property type="entry name" value="PROTEIN PNS1"/>
    <property type="match status" value="1"/>
</dbReference>
<evidence type="ECO:0000256" key="6">
    <source>
        <dbReference type="ARBA" id="ARBA00022989"/>
    </source>
</evidence>
<keyword evidence="10" id="KW-1185">Reference proteome</keyword>
<evidence type="ECO:0000256" key="2">
    <source>
        <dbReference type="ARBA" id="ARBA00004141"/>
    </source>
</evidence>
<dbReference type="OrthoDB" id="44736at2759"/>
<dbReference type="Proteomes" id="UP000738359">
    <property type="component" value="Unassembled WGS sequence"/>
</dbReference>
<evidence type="ECO:0000313" key="10">
    <source>
        <dbReference type="Proteomes" id="UP000738359"/>
    </source>
</evidence>
<comment type="subcellular location">
    <subcellularLocation>
        <location evidence="8">Cell membrane</location>
        <topology evidence="8">Multi-pass membrane protein</topology>
    </subcellularLocation>
    <subcellularLocation>
        <location evidence="2">Membrane</location>
        <topology evidence="2">Multi-pass membrane protein</topology>
    </subcellularLocation>
</comment>
<feature type="transmembrane region" description="Helical" evidence="8">
    <location>
        <begin position="101"/>
        <end position="122"/>
    </location>
</feature>
<feature type="transmembrane region" description="Helical" evidence="8">
    <location>
        <begin position="387"/>
        <end position="406"/>
    </location>
</feature>
<dbReference type="PANTHER" id="PTHR12385">
    <property type="entry name" value="CHOLINE TRANSPORTER-LIKE (SLC FAMILY 44)"/>
    <property type="match status" value="1"/>
</dbReference>
<evidence type="ECO:0000256" key="7">
    <source>
        <dbReference type="ARBA" id="ARBA00023136"/>
    </source>
</evidence>
<feature type="transmembrane region" description="Helical" evidence="8">
    <location>
        <begin position="213"/>
        <end position="231"/>
    </location>
</feature>
<protein>
    <recommendedName>
        <fullName evidence="4 8">Protein PNS1</fullName>
    </recommendedName>
</protein>
<evidence type="ECO:0000256" key="1">
    <source>
        <dbReference type="ARBA" id="ARBA00002957"/>
    </source>
</evidence>
<comment type="caution">
    <text evidence="9">The sequence shown here is derived from an EMBL/GenBank/DDBJ whole genome shotgun (WGS) entry which is preliminary data.</text>
</comment>
<feature type="transmembrane region" description="Helical" evidence="8">
    <location>
        <begin position="484"/>
        <end position="508"/>
    </location>
</feature>
<comment type="function">
    <text evidence="1 8">Probably involved in transport through the plasma membrane.</text>
</comment>
<organism evidence="9 10">
    <name type="scientific">Mortierella alpina</name>
    <name type="common">Oleaginous fungus</name>
    <name type="synonym">Mortierella renispora</name>
    <dbReference type="NCBI Taxonomy" id="64518"/>
    <lineage>
        <taxon>Eukaryota</taxon>
        <taxon>Fungi</taxon>
        <taxon>Fungi incertae sedis</taxon>
        <taxon>Mucoromycota</taxon>
        <taxon>Mortierellomycotina</taxon>
        <taxon>Mortierellomycetes</taxon>
        <taxon>Mortierellales</taxon>
        <taxon>Mortierellaceae</taxon>
        <taxon>Mortierella</taxon>
    </lineage>
</organism>